<comment type="caution">
    <text evidence="2">The sequence shown here is derived from an EMBL/GenBank/DDBJ whole genome shotgun (WGS) entry which is preliminary data.</text>
</comment>
<dbReference type="STRING" id="1341154.FCR2A7T_07620"/>
<proteinExistence type="predicted"/>
<dbReference type="Proteomes" id="UP000319848">
    <property type="component" value="Unassembled WGS sequence"/>
</dbReference>
<protein>
    <recommendedName>
        <fullName evidence="1">DUF6265 domain-containing protein</fullName>
    </recommendedName>
</protein>
<name>A0A562LL52_9FLAO</name>
<organism evidence="2 3">
    <name type="scientific">Flavobacterium cauense R2A-7</name>
    <dbReference type="NCBI Taxonomy" id="1341154"/>
    <lineage>
        <taxon>Bacteria</taxon>
        <taxon>Pseudomonadati</taxon>
        <taxon>Bacteroidota</taxon>
        <taxon>Flavobacteriia</taxon>
        <taxon>Flavobacteriales</taxon>
        <taxon>Flavobacteriaceae</taxon>
        <taxon>Flavobacterium</taxon>
    </lineage>
</organism>
<feature type="domain" description="DUF6265" evidence="1">
    <location>
        <begin position="46"/>
        <end position="155"/>
    </location>
</feature>
<accession>A0A562LL52</accession>
<reference evidence="2 3" key="1">
    <citation type="journal article" date="2015" name="Stand. Genomic Sci.">
        <title>Genomic Encyclopedia of Bacterial and Archaeal Type Strains, Phase III: the genomes of soil and plant-associated and newly described type strains.</title>
        <authorList>
            <person name="Whitman W.B."/>
            <person name="Woyke T."/>
            <person name="Klenk H.P."/>
            <person name="Zhou Y."/>
            <person name="Lilburn T.G."/>
            <person name="Beck B.J."/>
            <person name="De Vos P."/>
            <person name="Vandamme P."/>
            <person name="Eisen J.A."/>
            <person name="Garrity G."/>
            <person name="Hugenholtz P."/>
            <person name="Kyrpides N.C."/>
        </authorList>
    </citation>
    <scope>NUCLEOTIDE SEQUENCE [LARGE SCALE GENOMIC DNA]</scope>
    <source>
        <strain evidence="2 3">CGMCC 1.7270</strain>
    </source>
</reference>
<dbReference type="Pfam" id="PF19780">
    <property type="entry name" value="DUF6265"/>
    <property type="match status" value="1"/>
</dbReference>
<gene>
    <name evidence="2" type="ORF">IP98_02762</name>
</gene>
<evidence type="ECO:0000313" key="2">
    <source>
        <dbReference type="EMBL" id="TWI08342.1"/>
    </source>
</evidence>
<dbReference type="EMBL" id="VLKQ01000015">
    <property type="protein sequence ID" value="TWI08342.1"/>
    <property type="molecule type" value="Genomic_DNA"/>
</dbReference>
<evidence type="ECO:0000259" key="1">
    <source>
        <dbReference type="Pfam" id="PF19780"/>
    </source>
</evidence>
<dbReference type="PROSITE" id="PS51257">
    <property type="entry name" value="PROKAR_LIPOPROTEIN"/>
    <property type="match status" value="1"/>
</dbReference>
<dbReference type="InterPro" id="IPR046232">
    <property type="entry name" value="DUF6265"/>
</dbReference>
<dbReference type="AlphaFoldDB" id="A0A562LL52"/>
<keyword evidence="3" id="KW-1185">Reference proteome</keyword>
<sequence>MKMKKITVTLAAIALVACNQKKESSLQIGEPEEIVTKDYEKLEKANWLLGKWGNTSAEGNLTETWKQENDSTFVGDSFVTVEIDTVFHENVVLEQKNDSLFYKVTVKGQNNNEPVAFYLTTANDDQLVFENPKHDFPNKITYSKISNDSLVAEISGMKDGKMSKELFAMKKKS</sequence>
<evidence type="ECO:0000313" key="3">
    <source>
        <dbReference type="Proteomes" id="UP000319848"/>
    </source>
</evidence>